<dbReference type="InterPro" id="IPR002129">
    <property type="entry name" value="PyrdxlP-dep_de-COase"/>
</dbReference>
<evidence type="ECO:0000256" key="3">
    <source>
        <dbReference type="ARBA" id="ARBA00022793"/>
    </source>
</evidence>
<name>A0AAN9BYB0_9CAEN</name>
<comment type="caution">
    <text evidence="10">The sequence shown here is derived from an EMBL/GenBank/DDBJ whole genome shotgun (WGS) entry which is preliminary data.</text>
</comment>
<feature type="region of interest" description="Disordered" evidence="7">
    <location>
        <begin position="718"/>
        <end position="782"/>
    </location>
</feature>
<feature type="compositionally biased region" description="Low complexity" evidence="7">
    <location>
        <begin position="725"/>
        <end position="739"/>
    </location>
</feature>
<dbReference type="Proteomes" id="UP001374579">
    <property type="component" value="Unassembled WGS sequence"/>
</dbReference>
<accession>A0AAN9BYB0</accession>
<dbReference type="InterPro" id="IPR055102">
    <property type="entry name" value="PDXDC1-like_3rd"/>
</dbReference>
<dbReference type="FunFam" id="3.40.640.10:FF:000036">
    <property type="entry name" value="pyridoxal-dependent decarboxylase domain-containing protein 1 isoform X2"/>
    <property type="match status" value="1"/>
</dbReference>
<evidence type="ECO:0000313" key="10">
    <source>
        <dbReference type="EMBL" id="KAK7113608.1"/>
    </source>
</evidence>
<keyword evidence="3" id="KW-0210">Decarboxylase</keyword>
<keyword evidence="4" id="KW-0663">Pyridoxal phosphate</keyword>
<dbReference type="EMBL" id="JBAMIC010000002">
    <property type="protein sequence ID" value="KAK7113608.1"/>
    <property type="molecule type" value="Genomic_DNA"/>
</dbReference>
<evidence type="ECO:0000259" key="9">
    <source>
        <dbReference type="Pfam" id="PF22937"/>
    </source>
</evidence>
<protein>
    <recommendedName>
        <fullName evidence="6">Pyridoxal-dependent decarboxylase domain-containing protein 1</fullName>
    </recommendedName>
</protein>
<feature type="domain" description="PDXDC1/PDXD2 second" evidence="8">
    <location>
        <begin position="416"/>
        <end position="522"/>
    </location>
</feature>
<proteinExistence type="inferred from homology"/>
<evidence type="ECO:0000256" key="1">
    <source>
        <dbReference type="ARBA" id="ARBA00001933"/>
    </source>
</evidence>
<keyword evidence="11" id="KW-1185">Reference proteome</keyword>
<feature type="domain" description="PDXDC1-like third" evidence="9">
    <location>
        <begin position="529"/>
        <end position="634"/>
    </location>
</feature>
<dbReference type="PANTHER" id="PTHR42735:SF1">
    <property type="entry name" value="PYRIDOXAL-DEPENDENT DECARBOXYLASE DOMAIN-CONTAINING PROTEIN 1-RELATED"/>
    <property type="match status" value="1"/>
</dbReference>
<dbReference type="GO" id="GO:0019752">
    <property type="term" value="P:carboxylic acid metabolic process"/>
    <property type="evidence" value="ECO:0007669"/>
    <property type="project" value="InterPro"/>
</dbReference>
<evidence type="ECO:0000256" key="4">
    <source>
        <dbReference type="ARBA" id="ARBA00022898"/>
    </source>
</evidence>
<feature type="compositionally biased region" description="Gly residues" evidence="7">
    <location>
        <begin position="740"/>
        <end position="749"/>
    </location>
</feature>
<dbReference type="Gene3D" id="3.40.640.10">
    <property type="entry name" value="Type I PLP-dependent aspartate aminotransferase-like (Major domain)"/>
    <property type="match status" value="1"/>
</dbReference>
<dbReference type="InterPro" id="IPR055103">
    <property type="entry name" value="PDXDC1-like_2nd"/>
</dbReference>
<dbReference type="Pfam" id="PF00282">
    <property type="entry name" value="Pyridoxal_deC"/>
    <property type="match status" value="1"/>
</dbReference>
<organism evidence="10 11">
    <name type="scientific">Littorina saxatilis</name>
    <dbReference type="NCBI Taxonomy" id="31220"/>
    <lineage>
        <taxon>Eukaryota</taxon>
        <taxon>Metazoa</taxon>
        <taxon>Spiralia</taxon>
        <taxon>Lophotrochozoa</taxon>
        <taxon>Mollusca</taxon>
        <taxon>Gastropoda</taxon>
        <taxon>Caenogastropoda</taxon>
        <taxon>Littorinimorpha</taxon>
        <taxon>Littorinoidea</taxon>
        <taxon>Littorinidae</taxon>
        <taxon>Littorina</taxon>
    </lineage>
</organism>
<comment type="cofactor">
    <cofactor evidence="1">
        <name>pyridoxal 5'-phosphate</name>
        <dbReference type="ChEBI" id="CHEBI:597326"/>
    </cofactor>
</comment>
<dbReference type="GO" id="GO:0030170">
    <property type="term" value="F:pyridoxal phosphate binding"/>
    <property type="evidence" value="ECO:0007669"/>
    <property type="project" value="InterPro"/>
</dbReference>
<dbReference type="InterPro" id="IPR015421">
    <property type="entry name" value="PyrdxlP-dep_Trfase_major"/>
</dbReference>
<evidence type="ECO:0000256" key="6">
    <source>
        <dbReference type="ARBA" id="ARBA00047190"/>
    </source>
</evidence>
<dbReference type="GO" id="GO:0016831">
    <property type="term" value="F:carboxy-lyase activity"/>
    <property type="evidence" value="ECO:0007669"/>
    <property type="project" value="UniProtKB-KW"/>
</dbReference>
<comment type="similarity">
    <text evidence="2">Belongs to the group II decarboxylase family.</text>
</comment>
<dbReference type="InterPro" id="IPR050477">
    <property type="entry name" value="GrpII_AminoAcid_Decarb"/>
</dbReference>
<evidence type="ECO:0000313" key="11">
    <source>
        <dbReference type="Proteomes" id="UP001374579"/>
    </source>
</evidence>
<evidence type="ECO:0000256" key="7">
    <source>
        <dbReference type="SAM" id="MobiDB-lite"/>
    </source>
</evidence>
<reference evidence="10 11" key="1">
    <citation type="submission" date="2024-02" db="EMBL/GenBank/DDBJ databases">
        <title>Chromosome-scale genome assembly of the rough periwinkle Littorina saxatilis.</title>
        <authorList>
            <person name="De Jode A."/>
            <person name="Faria R."/>
            <person name="Formenti G."/>
            <person name="Sims Y."/>
            <person name="Smith T.P."/>
            <person name="Tracey A."/>
            <person name="Wood J.M.D."/>
            <person name="Zagrodzka Z.B."/>
            <person name="Johannesson K."/>
            <person name="Butlin R.K."/>
            <person name="Leder E.H."/>
        </authorList>
    </citation>
    <scope>NUCLEOTIDE SEQUENCE [LARGE SCALE GENOMIC DNA]</scope>
    <source>
        <strain evidence="10">Snail1</strain>
        <tissue evidence="10">Muscle</tissue>
    </source>
</reference>
<evidence type="ECO:0000256" key="5">
    <source>
        <dbReference type="ARBA" id="ARBA00023239"/>
    </source>
</evidence>
<dbReference type="PANTHER" id="PTHR42735">
    <property type="match status" value="1"/>
</dbReference>
<dbReference type="InterPro" id="IPR015424">
    <property type="entry name" value="PyrdxlP-dep_Trfase"/>
</dbReference>
<dbReference type="Pfam" id="PF22930">
    <property type="entry name" value="PDXDC1-like_cen"/>
    <property type="match status" value="1"/>
</dbReference>
<sequence>MLNPMLDDMEKRVSQSTVILDRINKQMDLERKERMKKRLTSHVPEALQGGGESPESVLQKVEQLIFFAEIEGTDEVQLQEHVRLQDLDPVAKTALLANSLKAYLTTLPEDALKRVVTKINSDCQLWLSRLFRFQDSCVMYHDDEREGLVRICRLALYTRYPKYATDGFDALYSRPPVIYLSAAAKPGLGAYICQQLGLPLSCICTVPCNTVFGASSKMDVAMLEKLIQDDLAAAKTPVLLVAYAGTPSVGHVDNLQRLQEVCKTNEIWLHVEGCYLATLTLFSVPSDVSSAKSGDSITITPGTWLGIPGLPNATLFKTSDPNLMHAAGLNTFNTALKLNCLPYWMCLLTLGHQGLISRITHACDLAKSLYDKLDPITTIKQISRDKKESAKKKEYKSLLELLSKAISALLVFEMASPTVVFRYAEDTAGPGAIVAPYAVNNDDDQNSRSEDSIYYDSLNIWLAESMRSSDPKVPVETVDVDKEGLCIRYCPLENAQAKGTTKEDMEQFVTNLTSNLSVLNASTRQRKRFQAMVESQPNLKLIHLENWAGLGAVSYVPDVYVGRDDLGPADLIQINSLNAEVLHRLKAQDTAFSMGHTDDGSVCMKFGLITEDTDLEELVEMVQSTGKEVEESSKFLEFMSEMVRKGIDEANKELQKGFVTKLQHEGVLRQIPMVSSVMNWLSPIKEEIQGQSFNLTSGKIHPTQDTYKYHMQIQEDSNPYSQGAQRTPRTPRTSTSSGGQSEGGEGGSTTAGQVKAQLISQTPPSTPLPMAGPGLQLGALTG</sequence>
<evidence type="ECO:0000256" key="2">
    <source>
        <dbReference type="ARBA" id="ARBA00009533"/>
    </source>
</evidence>
<gene>
    <name evidence="10" type="ORF">V1264_012864</name>
</gene>
<keyword evidence="5" id="KW-0456">Lyase</keyword>
<dbReference type="Pfam" id="PF22937">
    <property type="entry name" value="PDXDC1-like_cen2"/>
    <property type="match status" value="1"/>
</dbReference>
<dbReference type="SUPFAM" id="SSF53383">
    <property type="entry name" value="PLP-dependent transferases"/>
    <property type="match status" value="1"/>
</dbReference>
<dbReference type="AlphaFoldDB" id="A0AAN9BYB0"/>
<evidence type="ECO:0000259" key="8">
    <source>
        <dbReference type="Pfam" id="PF22930"/>
    </source>
</evidence>